<name>A0A9X2LB39_9PROT</name>
<dbReference type="Gene3D" id="1.10.8.870">
    <property type="entry name" value="Alpha-glycerophosphate oxidase, cap domain"/>
    <property type="match status" value="1"/>
</dbReference>
<dbReference type="GO" id="GO:0046168">
    <property type="term" value="P:glycerol-3-phosphate catabolic process"/>
    <property type="evidence" value="ECO:0007669"/>
    <property type="project" value="TreeGrafter"/>
</dbReference>
<evidence type="ECO:0000259" key="8">
    <source>
        <dbReference type="Pfam" id="PF16901"/>
    </source>
</evidence>
<organism evidence="9 10">
    <name type="scientific">Parvularcula maris</name>
    <dbReference type="NCBI Taxonomy" id="2965077"/>
    <lineage>
        <taxon>Bacteria</taxon>
        <taxon>Pseudomonadati</taxon>
        <taxon>Pseudomonadota</taxon>
        <taxon>Alphaproteobacteria</taxon>
        <taxon>Parvularculales</taxon>
        <taxon>Parvularculaceae</taxon>
        <taxon>Parvularcula</taxon>
    </lineage>
</organism>
<dbReference type="GO" id="GO:0009331">
    <property type="term" value="C:glycerol-3-phosphate dehydrogenase (FAD) complex"/>
    <property type="evidence" value="ECO:0007669"/>
    <property type="project" value="UniProtKB-UniRule"/>
</dbReference>
<reference evidence="9" key="1">
    <citation type="submission" date="2022-07" db="EMBL/GenBank/DDBJ databases">
        <title>Parvularcula maris sp. nov., an algicidal bacterium isolated from seawater.</title>
        <authorList>
            <person name="Li F."/>
        </authorList>
    </citation>
    <scope>NUCLEOTIDE SEQUENCE</scope>
    <source>
        <strain evidence="9">BGMRC 0090</strain>
    </source>
</reference>
<evidence type="ECO:0000256" key="5">
    <source>
        <dbReference type="ARBA" id="ARBA00023002"/>
    </source>
</evidence>
<dbReference type="NCBIfam" id="NF008899">
    <property type="entry name" value="PRK12266.1"/>
    <property type="match status" value="1"/>
</dbReference>
<evidence type="ECO:0000256" key="2">
    <source>
        <dbReference type="ARBA" id="ARBA00007330"/>
    </source>
</evidence>
<dbReference type="GO" id="GO:0004368">
    <property type="term" value="F:glycerol-3-phosphate dehydrogenase (quinone) activity"/>
    <property type="evidence" value="ECO:0007669"/>
    <property type="project" value="UniProtKB-EC"/>
</dbReference>
<evidence type="ECO:0000256" key="4">
    <source>
        <dbReference type="ARBA" id="ARBA00022827"/>
    </source>
</evidence>
<dbReference type="SUPFAM" id="SSF51905">
    <property type="entry name" value="FAD/NAD(P)-binding domain"/>
    <property type="match status" value="1"/>
</dbReference>
<evidence type="ECO:0000256" key="3">
    <source>
        <dbReference type="ARBA" id="ARBA00022630"/>
    </source>
</evidence>
<evidence type="ECO:0000313" key="10">
    <source>
        <dbReference type="Proteomes" id="UP001142610"/>
    </source>
</evidence>
<dbReference type="PROSITE" id="PS00978">
    <property type="entry name" value="FAD_G3PDH_2"/>
    <property type="match status" value="1"/>
</dbReference>
<feature type="domain" description="Alpha-glycerophosphate oxidase C-terminal" evidence="8">
    <location>
        <begin position="385"/>
        <end position="489"/>
    </location>
</feature>
<dbReference type="InterPro" id="IPR031656">
    <property type="entry name" value="DAO_C"/>
</dbReference>
<comment type="caution">
    <text evidence="9">The sequence shown here is derived from an EMBL/GenBank/DDBJ whole genome shotgun (WGS) entry which is preliminary data.</text>
</comment>
<comment type="similarity">
    <text evidence="2 6">Belongs to the FAD-dependent glycerol-3-phosphate dehydrogenase family.</text>
</comment>
<dbReference type="PANTHER" id="PTHR11985:SF15">
    <property type="entry name" value="GLYCEROL-3-PHOSPHATE DEHYDROGENASE, MITOCHONDRIAL"/>
    <property type="match status" value="1"/>
</dbReference>
<protein>
    <recommendedName>
        <fullName evidence="6">Glycerol-3-phosphate dehydrogenase</fullName>
        <ecNumber evidence="6">1.1.5.3</ecNumber>
    </recommendedName>
</protein>
<dbReference type="AlphaFoldDB" id="A0A9X2LB39"/>
<feature type="domain" description="FAD dependent oxidoreductase" evidence="7">
    <location>
        <begin position="6"/>
        <end position="361"/>
    </location>
</feature>
<dbReference type="EMBL" id="JANIBC010000019">
    <property type="protein sequence ID" value="MCQ8186456.1"/>
    <property type="molecule type" value="Genomic_DNA"/>
</dbReference>
<dbReference type="EC" id="1.1.5.3" evidence="6"/>
<proteinExistence type="inferred from homology"/>
<dbReference type="PRINTS" id="PR01001">
    <property type="entry name" value="FADG3PDH"/>
</dbReference>
<dbReference type="InterPro" id="IPR036188">
    <property type="entry name" value="FAD/NAD-bd_sf"/>
</dbReference>
<dbReference type="RefSeq" id="WP_256620380.1">
    <property type="nucleotide sequence ID" value="NZ_JANIBC010000019.1"/>
</dbReference>
<gene>
    <name evidence="9" type="primary">glpD</name>
    <name evidence="9" type="ORF">NOG11_13825</name>
</gene>
<accession>A0A9X2LB39</accession>
<dbReference type="Proteomes" id="UP001142610">
    <property type="component" value="Unassembled WGS sequence"/>
</dbReference>
<keyword evidence="3 6" id="KW-0285">Flavoprotein</keyword>
<dbReference type="InterPro" id="IPR000447">
    <property type="entry name" value="G3P_DH_FAD-dep"/>
</dbReference>
<evidence type="ECO:0000256" key="1">
    <source>
        <dbReference type="ARBA" id="ARBA00001974"/>
    </source>
</evidence>
<evidence type="ECO:0000259" key="7">
    <source>
        <dbReference type="Pfam" id="PF01266"/>
    </source>
</evidence>
<comment type="cofactor">
    <cofactor evidence="1 6">
        <name>FAD</name>
        <dbReference type="ChEBI" id="CHEBI:57692"/>
    </cofactor>
</comment>
<dbReference type="SUPFAM" id="SSF54373">
    <property type="entry name" value="FAD-linked reductases, C-terminal domain"/>
    <property type="match status" value="1"/>
</dbReference>
<dbReference type="InterPro" id="IPR006076">
    <property type="entry name" value="FAD-dep_OxRdtase"/>
</dbReference>
<dbReference type="NCBIfam" id="NF009906">
    <property type="entry name" value="PRK13369.1"/>
    <property type="match status" value="1"/>
</dbReference>
<dbReference type="Gene3D" id="3.50.50.60">
    <property type="entry name" value="FAD/NAD(P)-binding domain"/>
    <property type="match status" value="1"/>
</dbReference>
<keyword evidence="4" id="KW-0274">FAD</keyword>
<dbReference type="Pfam" id="PF16901">
    <property type="entry name" value="DAO_C"/>
    <property type="match status" value="1"/>
</dbReference>
<dbReference type="InterPro" id="IPR038299">
    <property type="entry name" value="DAO_C_sf"/>
</dbReference>
<sequence>MTDLYDLVVVGGGINGAGIARDAAGRGLSVYLCERDDLASHTSSWSSKLIHGGLRYLEHKEFRLVRESLIEREVLLQAAPHLIRPLRFVLPYHKGLRPAWMLRTGLFLYDHLGGRKLLPPTKTLNLSNSPYGAPLKDSFTKGFEYSDCFADDARLVAVNAMDARAKGADIHTRTRMTAGRRAEGVWQLTMQPESGAPYEVRARAVVNAAGPWVTDLFDGLAPLKPRKKIRLVKGSHIVVTPRFADDRAYILQSADNRIIFAIPYLNGATLIGTTDVAYQGDPAEVAISDDETDYLLALANEYFAAPCTRDDILSTYSGVRPLYDDLSREDVSTVTRDYAFDIDDADGGAPLLSVYGGKLTTYRKLAEHALAELSSFLPHAGAPWTSSASLPGGEVRFEDFPAFRDEMSARYAFMKAPNLDRLISAYGTMLPDILRDASSLEGLGEHLGCGLYEAELDHLRRSEFVTRADDVLFRRTKLGLQDTDGKLRAKLSQRFASQNEGVDA</sequence>
<comment type="catalytic activity">
    <reaction evidence="6">
        <text>a quinone + sn-glycerol 3-phosphate = dihydroxyacetone phosphate + a quinol</text>
        <dbReference type="Rhea" id="RHEA:18977"/>
        <dbReference type="ChEBI" id="CHEBI:24646"/>
        <dbReference type="ChEBI" id="CHEBI:57597"/>
        <dbReference type="ChEBI" id="CHEBI:57642"/>
        <dbReference type="ChEBI" id="CHEBI:132124"/>
        <dbReference type="EC" id="1.1.5.3"/>
    </reaction>
</comment>
<evidence type="ECO:0000313" key="9">
    <source>
        <dbReference type="EMBL" id="MCQ8186456.1"/>
    </source>
</evidence>
<keyword evidence="10" id="KW-1185">Reference proteome</keyword>
<evidence type="ECO:0000256" key="6">
    <source>
        <dbReference type="RuleBase" id="RU361217"/>
    </source>
</evidence>
<dbReference type="Pfam" id="PF01266">
    <property type="entry name" value="DAO"/>
    <property type="match status" value="1"/>
</dbReference>
<keyword evidence="5 6" id="KW-0560">Oxidoreductase</keyword>
<dbReference type="PROSITE" id="PS00977">
    <property type="entry name" value="FAD_G3PDH_1"/>
    <property type="match status" value="1"/>
</dbReference>
<dbReference type="PANTHER" id="PTHR11985">
    <property type="entry name" value="GLYCEROL-3-PHOSPHATE DEHYDROGENASE"/>
    <property type="match status" value="1"/>
</dbReference>
<dbReference type="Gene3D" id="3.30.9.10">
    <property type="entry name" value="D-Amino Acid Oxidase, subunit A, domain 2"/>
    <property type="match status" value="1"/>
</dbReference>